<accession>A0A918XUQ3</accession>
<keyword evidence="3" id="KW-0238">DNA-binding</keyword>
<dbReference type="SUPFAM" id="SSF46689">
    <property type="entry name" value="Homeodomain-like"/>
    <property type="match status" value="1"/>
</dbReference>
<sequence length="275" mass="29713">MSPSGHDRKDRNKDETGQRDPVSGHVESDAAVIGHAASFAPGASVPWHRHRRGQLALTLARVMRVETPDRVWLVPRGSVLWLPAGTPHRSLAPEERLMRSLYVRPGAADALPDAPTAVEQGTPLADMVTWLAETYDSDRLDRAWSTVAGAALALVRPAPGVHIRLAAPKDPGLAAIADAVQADPSEDTSLEDWAERLGVSARTLRRRVQAETGLSYRDWRRILGLTVAAERLLAGGTVTDVAFETGYAGTSAFVAAFRHAFQVTPGEFQRRAAGR</sequence>
<evidence type="ECO:0000313" key="8">
    <source>
        <dbReference type="Proteomes" id="UP000630353"/>
    </source>
</evidence>
<dbReference type="FunFam" id="1.10.10.60:FF:000132">
    <property type="entry name" value="AraC family transcriptional regulator"/>
    <property type="match status" value="1"/>
</dbReference>
<evidence type="ECO:0000256" key="2">
    <source>
        <dbReference type="ARBA" id="ARBA00023015"/>
    </source>
</evidence>
<dbReference type="AlphaFoldDB" id="A0A918XUQ3"/>
<feature type="compositionally biased region" description="Basic and acidic residues" evidence="5">
    <location>
        <begin position="1"/>
        <end position="18"/>
    </location>
</feature>
<dbReference type="InterPro" id="IPR009057">
    <property type="entry name" value="Homeodomain-like_sf"/>
</dbReference>
<dbReference type="EMBL" id="BMZS01000008">
    <property type="protein sequence ID" value="GHD55025.1"/>
    <property type="molecule type" value="Genomic_DNA"/>
</dbReference>
<dbReference type="SMART" id="SM00342">
    <property type="entry name" value="HTH_ARAC"/>
    <property type="match status" value="1"/>
</dbReference>
<keyword evidence="8" id="KW-1185">Reference proteome</keyword>
<reference evidence="7" key="2">
    <citation type="submission" date="2020-09" db="EMBL/GenBank/DDBJ databases">
        <authorList>
            <person name="Sun Q."/>
            <person name="Kim S."/>
        </authorList>
    </citation>
    <scope>NUCLEOTIDE SEQUENCE</scope>
    <source>
        <strain evidence="7">KCTC 42651</strain>
    </source>
</reference>
<evidence type="ECO:0000256" key="4">
    <source>
        <dbReference type="ARBA" id="ARBA00023163"/>
    </source>
</evidence>
<dbReference type="Proteomes" id="UP000630353">
    <property type="component" value="Unassembled WGS sequence"/>
</dbReference>
<keyword evidence="2" id="KW-0805">Transcription regulation</keyword>
<evidence type="ECO:0000256" key="3">
    <source>
        <dbReference type="ARBA" id="ARBA00023125"/>
    </source>
</evidence>
<dbReference type="PANTHER" id="PTHR11019">
    <property type="entry name" value="HTH-TYPE TRANSCRIPTIONAL REGULATOR NIMR"/>
    <property type="match status" value="1"/>
</dbReference>
<organism evidence="7 8">
    <name type="scientific">Thalassobaculum fulvum</name>
    <dbReference type="NCBI Taxonomy" id="1633335"/>
    <lineage>
        <taxon>Bacteria</taxon>
        <taxon>Pseudomonadati</taxon>
        <taxon>Pseudomonadota</taxon>
        <taxon>Alphaproteobacteria</taxon>
        <taxon>Rhodospirillales</taxon>
        <taxon>Thalassobaculaceae</taxon>
        <taxon>Thalassobaculum</taxon>
    </lineage>
</organism>
<keyword evidence="1" id="KW-0678">Repressor</keyword>
<feature type="region of interest" description="Disordered" evidence="5">
    <location>
        <begin position="1"/>
        <end position="26"/>
    </location>
</feature>
<dbReference type="SUPFAM" id="SSF51182">
    <property type="entry name" value="RmlC-like cupins"/>
    <property type="match status" value="1"/>
</dbReference>
<dbReference type="PANTHER" id="PTHR11019:SF199">
    <property type="entry name" value="HTH-TYPE TRANSCRIPTIONAL REGULATOR NIMR"/>
    <property type="match status" value="1"/>
</dbReference>
<dbReference type="CDD" id="cd06124">
    <property type="entry name" value="cupin_NimR-like_N"/>
    <property type="match status" value="1"/>
</dbReference>
<evidence type="ECO:0000256" key="1">
    <source>
        <dbReference type="ARBA" id="ARBA00022491"/>
    </source>
</evidence>
<evidence type="ECO:0000256" key="5">
    <source>
        <dbReference type="SAM" id="MobiDB-lite"/>
    </source>
</evidence>
<name>A0A918XUQ3_9PROT</name>
<dbReference type="Pfam" id="PF02311">
    <property type="entry name" value="AraC_binding"/>
    <property type="match status" value="1"/>
</dbReference>
<dbReference type="InterPro" id="IPR003313">
    <property type="entry name" value="AraC-bd"/>
</dbReference>
<dbReference type="GO" id="GO:0003700">
    <property type="term" value="F:DNA-binding transcription factor activity"/>
    <property type="evidence" value="ECO:0007669"/>
    <property type="project" value="InterPro"/>
</dbReference>
<dbReference type="InterPro" id="IPR018060">
    <property type="entry name" value="HTH_AraC"/>
</dbReference>
<dbReference type="Gene3D" id="2.60.120.10">
    <property type="entry name" value="Jelly Rolls"/>
    <property type="match status" value="1"/>
</dbReference>
<keyword evidence="4" id="KW-0804">Transcription</keyword>
<dbReference type="PROSITE" id="PS01124">
    <property type="entry name" value="HTH_ARAC_FAMILY_2"/>
    <property type="match status" value="1"/>
</dbReference>
<dbReference type="Pfam" id="PF12833">
    <property type="entry name" value="HTH_18"/>
    <property type="match status" value="1"/>
</dbReference>
<reference evidence="7" key="1">
    <citation type="journal article" date="2014" name="Int. J. Syst. Evol. Microbiol.">
        <title>Complete genome sequence of Corynebacterium casei LMG S-19264T (=DSM 44701T), isolated from a smear-ripened cheese.</title>
        <authorList>
            <consortium name="US DOE Joint Genome Institute (JGI-PGF)"/>
            <person name="Walter F."/>
            <person name="Albersmeier A."/>
            <person name="Kalinowski J."/>
            <person name="Ruckert C."/>
        </authorList>
    </citation>
    <scope>NUCLEOTIDE SEQUENCE</scope>
    <source>
        <strain evidence="7">KCTC 42651</strain>
    </source>
</reference>
<dbReference type="GO" id="GO:0043565">
    <property type="term" value="F:sequence-specific DNA binding"/>
    <property type="evidence" value="ECO:0007669"/>
    <property type="project" value="InterPro"/>
</dbReference>
<protein>
    <submittedName>
        <fullName evidence="7">AraC family transcriptional regulator</fullName>
    </submittedName>
</protein>
<dbReference type="RefSeq" id="WP_189991688.1">
    <property type="nucleotide sequence ID" value="NZ_BMZS01000008.1"/>
</dbReference>
<proteinExistence type="predicted"/>
<dbReference type="PROSITE" id="PS00041">
    <property type="entry name" value="HTH_ARAC_FAMILY_1"/>
    <property type="match status" value="1"/>
</dbReference>
<evidence type="ECO:0000259" key="6">
    <source>
        <dbReference type="PROSITE" id="PS01124"/>
    </source>
</evidence>
<dbReference type="InterPro" id="IPR018062">
    <property type="entry name" value="HTH_AraC-typ_CS"/>
</dbReference>
<dbReference type="InterPro" id="IPR011051">
    <property type="entry name" value="RmlC_Cupin_sf"/>
</dbReference>
<dbReference type="Gene3D" id="1.10.10.60">
    <property type="entry name" value="Homeodomain-like"/>
    <property type="match status" value="1"/>
</dbReference>
<feature type="domain" description="HTH araC/xylS-type" evidence="6">
    <location>
        <begin position="174"/>
        <end position="271"/>
    </location>
</feature>
<dbReference type="InterPro" id="IPR014710">
    <property type="entry name" value="RmlC-like_jellyroll"/>
</dbReference>
<comment type="caution">
    <text evidence="7">The sequence shown here is derived from an EMBL/GenBank/DDBJ whole genome shotgun (WGS) entry which is preliminary data.</text>
</comment>
<evidence type="ECO:0000313" key="7">
    <source>
        <dbReference type="EMBL" id="GHD55025.1"/>
    </source>
</evidence>
<gene>
    <name evidence="7" type="ORF">GCM10017083_33390</name>
</gene>